<comment type="similarity">
    <text evidence="2">Belongs to the bacterial solute-binding protein 8 family.</text>
</comment>
<dbReference type="RefSeq" id="WP_023017860.1">
    <property type="nucleotide sequence ID" value="NZ_JAHWQY010000028.1"/>
</dbReference>
<keyword evidence="3" id="KW-0813">Transport</keyword>
<protein>
    <submittedName>
        <fullName evidence="6">Iron-siderophore ABC transporter substrate-binding protein</fullName>
    </submittedName>
</protein>
<dbReference type="Proteomes" id="UP001239414">
    <property type="component" value="Unassembled WGS sequence"/>
</dbReference>
<name>A0ABT7FRX8_9CORY</name>
<reference evidence="6 7" key="1">
    <citation type="submission" date="2023-05" db="EMBL/GenBank/DDBJ databases">
        <title>Metabolic capabilities are highly conserved among human nasal-associated Corynebacterium species in pangenomic analyses.</title>
        <authorList>
            <person name="Tran T.H."/>
            <person name="Roberts A.Q."/>
            <person name="Escapa I.F."/>
            <person name="Gao W."/>
            <person name="Conlan S."/>
            <person name="Kong H."/>
            <person name="Segre J.A."/>
            <person name="Kelly M.S."/>
            <person name="Lemon K.P."/>
        </authorList>
    </citation>
    <scope>NUCLEOTIDE SEQUENCE [LARGE SCALE GENOMIC DNA]</scope>
    <source>
        <strain evidence="6 7">KPL3802</strain>
    </source>
</reference>
<evidence type="ECO:0000256" key="1">
    <source>
        <dbReference type="ARBA" id="ARBA00004196"/>
    </source>
</evidence>
<dbReference type="InterPro" id="IPR051313">
    <property type="entry name" value="Bact_iron-sidero_bind"/>
</dbReference>
<organism evidence="6 7">
    <name type="scientific">Corynebacterium accolens</name>
    <dbReference type="NCBI Taxonomy" id="38284"/>
    <lineage>
        <taxon>Bacteria</taxon>
        <taxon>Bacillati</taxon>
        <taxon>Actinomycetota</taxon>
        <taxon>Actinomycetes</taxon>
        <taxon>Mycobacteriales</taxon>
        <taxon>Corynebacteriaceae</taxon>
        <taxon>Corynebacterium</taxon>
    </lineage>
</organism>
<evidence type="ECO:0000256" key="4">
    <source>
        <dbReference type="ARBA" id="ARBA00022729"/>
    </source>
</evidence>
<comment type="caution">
    <text evidence="6">The sequence shown here is derived from an EMBL/GenBank/DDBJ whole genome shotgun (WGS) entry which is preliminary data.</text>
</comment>
<dbReference type="PANTHER" id="PTHR30532:SF25">
    <property type="entry name" value="IRON(III) DICITRATE-BINDING PERIPLASMIC PROTEIN"/>
    <property type="match status" value="1"/>
</dbReference>
<comment type="subcellular location">
    <subcellularLocation>
        <location evidence="1">Cell envelope</location>
    </subcellularLocation>
</comment>
<proteinExistence type="inferred from homology"/>
<evidence type="ECO:0000313" key="6">
    <source>
        <dbReference type="EMBL" id="MDK4248329.1"/>
    </source>
</evidence>
<sequence>MQRRNFLKITAGLGVAAFAAACSKQETAPSEQAATSAASSSAAEQHQRVIALNTGQLDNLLMLRILPVGAAKAKNLGVVPDYIRNRFGSDFDLDSIADCGLRANPDLETIASLKPTLICANLRTDEAILEQLKAIAPVVTGEGGGENWKQDLLTIAEAVGKKDSAETLLAEYESNAKAWGEGLSSKPTVSFLRSKDDQFQLYGVNSMAGSVAADAGLPRPANQKQIKKAGQDISAEQLSEADADWIFYGVNAGAADPSQAATWQSLKAVQANQAVSVDYESWYMNASLLSATIILQGLKDNIK</sequence>
<dbReference type="PROSITE" id="PS50983">
    <property type="entry name" value="FE_B12_PBP"/>
    <property type="match status" value="1"/>
</dbReference>
<keyword evidence="7" id="KW-1185">Reference proteome</keyword>
<evidence type="ECO:0000256" key="3">
    <source>
        <dbReference type="ARBA" id="ARBA00022448"/>
    </source>
</evidence>
<keyword evidence="4" id="KW-0732">Signal</keyword>
<dbReference type="SUPFAM" id="SSF53807">
    <property type="entry name" value="Helical backbone' metal receptor"/>
    <property type="match status" value="1"/>
</dbReference>
<dbReference type="Pfam" id="PF01497">
    <property type="entry name" value="Peripla_BP_2"/>
    <property type="match status" value="1"/>
</dbReference>
<dbReference type="PROSITE" id="PS51257">
    <property type="entry name" value="PROKAR_LIPOPROTEIN"/>
    <property type="match status" value="1"/>
</dbReference>
<dbReference type="Gene3D" id="3.40.50.1980">
    <property type="entry name" value="Nitrogenase molybdenum iron protein domain"/>
    <property type="match status" value="2"/>
</dbReference>
<dbReference type="PROSITE" id="PS51318">
    <property type="entry name" value="TAT"/>
    <property type="match status" value="1"/>
</dbReference>
<gene>
    <name evidence="6" type="ORF">QPX34_09945</name>
</gene>
<evidence type="ECO:0000313" key="7">
    <source>
        <dbReference type="Proteomes" id="UP001239414"/>
    </source>
</evidence>
<evidence type="ECO:0000256" key="2">
    <source>
        <dbReference type="ARBA" id="ARBA00008814"/>
    </source>
</evidence>
<dbReference type="CDD" id="cd01146">
    <property type="entry name" value="FhuD"/>
    <property type="match status" value="1"/>
</dbReference>
<dbReference type="InterPro" id="IPR002491">
    <property type="entry name" value="ABC_transptr_periplasmic_BD"/>
</dbReference>
<dbReference type="EMBL" id="JASNUO010000011">
    <property type="protein sequence ID" value="MDK4248329.1"/>
    <property type="molecule type" value="Genomic_DNA"/>
</dbReference>
<accession>A0ABT7FRX8</accession>
<evidence type="ECO:0000259" key="5">
    <source>
        <dbReference type="PROSITE" id="PS50983"/>
    </source>
</evidence>
<dbReference type="InterPro" id="IPR006311">
    <property type="entry name" value="TAT_signal"/>
</dbReference>
<feature type="domain" description="Fe/B12 periplasmic-binding" evidence="5">
    <location>
        <begin position="48"/>
        <end position="303"/>
    </location>
</feature>
<dbReference type="PANTHER" id="PTHR30532">
    <property type="entry name" value="IRON III DICITRATE-BINDING PERIPLASMIC PROTEIN"/>
    <property type="match status" value="1"/>
</dbReference>